<feature type="coiled-coil region" evidence="1">
    <location>
        <begin position="535"/>
        <end position="562"/>
    </location>
</feature>
<name>A0AAU9I8I0_9CILI</name>
<feature type="compositionally biased region" description="Polar residues" evidence="2">
    <location>
        <begin position="113"/>
        <end position="145"/>
    </location>
</feature>
<feature type="region of interest" description="Disordered" evidence="2">
    <location>
        <begin position="107"/>
        <end position="185"/>
    </location>
</feature>
<reference evidence="3" key="1">
    <citation type="submission" date="2021-09" db="EMBL/GenBank/DDBJ databases">
        <authorList>
            <consortium name="AG Swart"/>
            <person name="Singh M."/>
            <person name="Singh A."/>
            <person name="Seah K."/>
            <person name="Emmerich C."/>
        </authorList>
    </citation>
    <scope>NUCLEOTIDE SEQUENCE</scope>
    <source>
        <strain evidence="3">ATCC30299</strain>
    </source>
</reference>
<dbReference type="EMBL" id="CAJZBQ010000003">
    <property type="protein sequence ID" value="CAG9310786.1"/>
    <property type="molecule type" value="Genomic_DNA"/>
</dbReference>
<dbReference type="PANTHER" id="PTHR35381:SF1">
    <property type="entry name" value="EF-HAND DOMAIN-CONTAINING PROTEIN"/>
    <property type="match status" value="1"/>
</dbReference>
<proteinExistence type="predicted"/>
<evidence type="ECO:0000313" key="3">
    <source>
        <dbReference type="EMBL" id="CAG9310786.1"/>
    </source>
</evidence>
<feature type="compositionally biased region" description="Basic and acidic residues" evidence="2">
    <location>
        <begin position="163"/>
        <end position="177"/>
    </location>
</feature>
<dbReference type="PANTHER" id="PTHR35381">
    <property type="entry name" value="EF-HAND DOMAIN-CONTAINING PROTEIN"/>
    <property type="match status" value="1"/>
</dbReference>
<accession>A0AAU9I8I0</accession>
<protein>
    <submittedName>
        <fullName evidence="3">Uncharacterized protein</fullName>
    </submittedName>
</protein>
<dbReference type="Proteomes" id="UP001162131">
    <property type="component" value="Unassembled WGS sequence"/>
</dbReference>
<keyword evidence="1" id="KW-0175">Coiled coil</keyword>
<evidence type="ECO:0000313" key="4">
    <source>
        <dbReference type="Proteomes" id="UP001162131"/>
    </source>
</evidence>
<evidence type="ECO:0000256" key="2">
    <source>
        <dbReference type="SAM" id="MobiDB-lite"/>
    </source>
</evidence>
<gene>
    <name evidence="3" type="ORF">BSTOLATCC_MIC2501</name>
</gene>
<comment type="caution">
    <text evidence="3">The sequence shown here is derived from an EMBL/GenBank/DDBJ whole genome shotgun (WGS) entry which is preliminary data.</text>
</comment>
<feature type="region of interest" description="Disordered" evidence="2">
    <location>
        <begin position="369"/>
        <end position="390"/>
    </location>
</feature>
<sequence>MDNRNLSFLNSYLASTVDNEISEESLNYSTENLGQEILIMTIEIGDGITDELIVRENDRPSVLADQFCRKHGMGPDVKQALLQQIEQNLDIIYKEEAQGNTSLLNESYEKRPVSNNSFLKNSTQNSKSTTPTPGPNSRSRPNTSFEKQKFENVTGKTYAKPNPQDKRSASAPREQRKYGFNSDHSNNGEKLYYKGLLLKDRTEKRIQYLKHVQTEAAMKDITFHPRINSRSSYRSQNPEVYLLEKGKERNEFLERKRGEKLAEEMSMCTFRPNIDKKSTILAQLKRRPKSPDRCVALYENAKIIAKKHSDYIQNRLKEECPFIPDTSKTQKVNKSFTTRVRDKISNSRKSIEDYINRSKILENIDPETGQQLFHPRIGRPPSKRSSSAKNIGERLYSAGKRSSSQEFKQESPKKLANAASEKILAKVKSQRYRELFDLLSPNDGYINKETIERSHLPVILRRILTPLLDELAKLDERLNYEEFYDSMEMLMKVLNPTEKSLLLMTRKPQQEKTEYSFKPSLNVSYSSDSSREPIYQRQLRKLQETEERIKRERVEKAAAEMSECTFKPKIKKYSARELTEDSFMDSSSYFVYKPIVDDSSMWLV</sequence>
<keyword evidence="4" id="KW-1185">Reference proteome</keyword>
<organism evidence="3 4">
    <name type="scientific">Blepharisma stoltei</name>
    <dbReference type="NCBI Taxonomy" id="1481888"/>
    <lineage>
        <taxon>Eukaryota</taxon>
        <taxon>Sar</taxon>
        <taxon>Alveolata</taxon>
        <taxon>Ciliophora</taxon>
        <taxon>Postciliodesmatophora</taxon>
        <taxon>Heterotrichea</taxon>
        <taxon>Heterotrichida</taxon>
        <taxon>Blepharismidae</taxon>
        <taxon>Blepharisma</taxon>
    </lineage>
</organism>
<evidence type="ECO:0000256" key="1">
    <source>
        <dbReference type="SAM" id="Coils"/>
    </source>
</evidence>
<dbReference type="AlphaFoldDB" id="A0AAU9I8I0"/>